<sequence>MCKCVPVSFEVYAADALGLIGFDGYFDRCLVGQTVRLLRESCRPFLGALNYDTSVSAAPVEARSVWRAVAR</sequence>
<dbReference type="Proteomes" id="UP000596977">
    <property type="component" value="Unassembled WGS sequence"/>
</dbReference>
<dbReference type="EMBL" id="BMKB01000002">
    <property type="protein sequence ID" value="GGA42843.1"/>
    <property type="molecule type" value="Genomic_DNA"/>
</dbReference>
<dbReference type="AlphaFoldDB" id="A0A916R7Z1"/>
<gene>
    <name evidence="1" type="ORF">GCM10011499_10490</name>
</gene>
<protein>
    <submittedName>
        <fullName evidence="1">Uncharacterized protein</fullName>
    </submittedName>
</protein>
<organism evidence="1 2">
    <name type="scientific">Pelagibacterium lentulum</name>
    <dbReference type="NCBI Taxonomy" id="2029865"/>
    <lineage>
        <taxon>Bacteria</taxon>
        <taxon>Pseudomonadati</taxon>
        <taxon>Pseudomonadota</taxon>
        <taxon>Alphaproteobacteria</taxon>
        <taxon>Hyphomicrobiales</taxon>
        <taxon>Devosiaceae</taxon>
        <taxon>Pelagibacterium</taxon>
    </lineage>
</organism>
<proteinExistence type="predicted"/>
<keyword evidence="2" id="KW-1185">Reference proteome</keyword>
<evidence type="ECO:0000313" key="2">
    <source>
        <dbReference type="Proteomes" id="UP000596977"/>
    </source>
</evidence>
<name>A0A916R7Z1_9HYPH</name>
<comment type="caution">
    <text evidence="1">The sequence shown here is derived from an EMBL/GenBank/DDBJ whole genome shotgun (WGS) entry which is preliminary data.</text>
</comment>
<accession>A0A916R7Z1</accession>
<reference evidence="1 2" key="1">
    <citation type="journal article" date="2014" name="Int. J. Syst. Evol. Microbiol.">
        <title>Complete genome sequence of Corynebacterium casei LMG S-19264T (=DSM 44701T), isolated from a smear-ripened cheese.</title>
        <authorList>
            <consortium name="US DOE Joint Genome Institute (JGI-PGF)"/>
            <person name="Walter F."/>
            <person name="Albersmeier A."/>
            <person name="Kalinowski J."/>
            <person name="Ruckert C."/>
        </authorList>
    </citation>
    <scope>NUCLEOTIDE SEQUENCE [LARGE SCALE GENOMIC DNA]</scope>
    <source>
        <strain evidence="1 2">CGMCC 1.15896</strain>
    </source>
</reference>
<evidence type="ECO:0000313" key="1">
    <source>
        <dbReference type="EMBL" id="GGA42843.1"/>
    </source>
</evidence>